<comment type="caution">
    <text evidence="2">The sequence shown here is derived from an EMBL/GenBank/DDBJ whole genome shotgun (WGS) entry which is preliminary data.</text>
</comment>
<evidence type="ECO:0000313" key="3">
    <source>
        <dbReference type="Proteomes" id="UP001341840"/>
    </source>
</evidence>
<dbReference type="Proteomes" id="UP001341840">
    <property type="component" value="Unassembled WGS sequence"/>
</dbReference>
<sequence length="119" mass="12841">MNLGATKPPPASPPAMPKPLKKEPVIIDLTKDSDSEERGAQKSNERIENTFKRKLGLGQAAKYDSDQGSPSATSGSSDDDDFLRDESMQWELGDLDVWGAMEPDESSDGICSGKPPCSR</sequence>
<evidence type="ECO:0000313" key="2">
    <source>
        <dbReference type="EMBL" id="MED6210990.1"/>
    </source>
</evidence>
<evidence type="ECO:0000256" key="1">
    <source>
        <dbReference type="SAM" id="MobiDB-lite"/>
    </source>
</evidence>
<reference evidence="2 3" key="1">
    <citation type="journal article" date="2023" name="Plants (Basel)">
        <title>Bridging the Gap: Combining Genomics and Transcriptomics Approaches to Understand Stylosanthes scabra, an Orphan Legume from the Brazilian Caatinga.</title>
        <authorList>
            <person name="Ferreira-Neto J.R.C."/>
            <person name="da Silva M.D."/>
            <person name="Binneck E."/>
            <person name="de Melo N.F."/>
            <person name="da Silva R.H."/>
            <person name="de Melo A.L.T.M."/>
            <person name="Pandolfi V."/>
            <person name="Bustamante F.O."/>
            <person name="Brasileiro-Vidal A.C."/>
            <person name="Benko-Iseppon A.M."/>
        </authorList>
    </citation>
    <scope>NUCLEOTIDE SEQUENCE [LARGE SCALE GENOMIC DNA]</scope>
    <source>
        <tissue evidence="2">Leaves</tissue>
    </source>
</reference>
<feature type="compositionally biased region" description="Pro residues" evidence="1">
    <location>
        <begin position="7"/>
        <end position="17"/>
    </location>
</feature>
<accession>A0ABU6YM33</accession>
<organism evidence="2 3">
    <name type="scientific">Stylosanthes scabra</name>
    <dbReference type="NCBI Taxonomy" id="79078"/>
    <lineage>
        <taxon>Eukaryota</taxon>
        <taxon>Viridiplantae</taxon>
        <taxon>Streptophyta</taxon>
        <taxon>Embryophyta</taxon>
        <taxon>Tracheophyta</taxon>
        <taxon>Spermatophyta</taxon>
        <taxon>Magnoliopsida</taxon>
        <taxon>eudicotyledons</taxon>
        <taxon>Gunneridae</taxon>
        <taxon>Pentapetalae</taxon>
        <taxon>rosids</taxon>
        <taxon>fabids</taxon>
        <taxon>Fabales</taxon>
        <taxon>Fabaceae</taxon>
        <taxon>Papilionoideae</taxon>
        <taxon>50 kb inversion clade</taxon>
        <taxon>dalbergioids sensu lato</taxon>
        <taxon>Dalbergieae</taxon>
        <taxon>Pterocarpus clade</taxon>
        <taxon>Stylosanthes</taxon>
    </lineage>
</organism>
<keyword evidence="3" id="KW-1185">Reference proteome</keyword>
<proteinExistence type="predicted"/>
<feature type="compositionally biased region" description="Polar residues" evidence="1">
    <location>
        <begin position="66"/>
        <end position="76"/>
    </location>
</feature>
<name>A0ABU6YM33_9FABA</name>
<feature type="region of interest" description="Disordered" evidence="1">
    <location>
        <begin position="1"/>
        <end position="119"/>
    </location>
</feature>
<protein>
    <submittedName>
        <fullName evidence="2">Uncharacterized protein</fullName>
    </submittedName>
</protein>
<dbReference type="EMBL" id="JASCZI010242415">
    <property type="protein sequence ID" value="MED6210990.1"/>
    <property type="molecule type" value="Genomic_DNA"/>
</dbReference>
<feature type="compositionally biased region" description="Basic and acidic residues" evidence="1">
    <location>
        <begin position="20"/>
        <end position="51"/>
    </location>
</feature>
<gene>
    <name evidence="2" type="ORF">PIB30_069354</name>
</gene>